<dbReference type="Proteomes" id="UP000092213">
    <property type="component" value="Chromosome"/>
</dbReference>
<evidence type="ECO:0000259" key="4">
    <source>
        <dbReference type="PROSITE" id="PS51077"/>
    </source>
</evidence>
<dbReference type="PANTHER" id="PTHR30136">
    <property type="entry name" value="HELIX-TURN-HELIX TRANSCRIPTIONAL REGULATOR, ICLR FAMILY"/>
    <property type="match status" value="1"/>
</dbReference>
<protein>
    <submittedName>
        <fullName evidence="6">Transcriptional regulator</fullName>
    </submittedName>
</protein>
<dbReference type="SMART" id="SM00346">
    <property type="entry name" value="HTH_ICLR"/>
    <property type="match status" value="1"/>
</dbReference>
<dbReference type="Gene3D" id="1.10.10.10">
    <property type="entry name" value="Winged helix-like DNA-binding domain superfamily/Winged helix DNA-binding domain"/>
    <property type="match status" value="1"/>
</dbReference>
<dbReference type="EMBL" id="CP016171">
    <property type="protein sequence ID" value="ANN70691.1"/>
    <property type="molecule type" value="Genomic_DNA"/>
</dbReference>
<dbReference type="InterPro" id="IPR029016">
    <property type="entry name" value="GAF-like_dom_sf"/>
</dbReference>
<evidence type="ECO:0000256" key="1">
    <source>
        <dbReference type="ARBA" id="ARBA00023015"/>
    </source>
</evidence>
<keyword evidence="1" id="KW-0805">Transcription regulation</keyword>
<organism evidence="6 7">
    <name type="scientific">Bordetella bronchialis</name>
    <dbReference type="NCBI Taxonomy" id="463025"/>
    <lineage>
        <taxon>Bacteria</taxon>
        <taxon>Pseudomonadati</taxon>
        <taxon>Pseudomonadota</taxon>
        <taxon>Betaproteobacteria</taxon>
        <taxon>Burkholderiales</taxon>
        <taxon>Alcaligenaceae</taxon>
        <taxon>Bordetella</taxon>
    </lineage>
</organism>
<sequence>MAESSALSIQSLEKGLAVLESFRAHASMSLQEIARENGISMGSAQRVAYTLEQTGYLSKDPRSKRYSTTVKTVGLGYSYLYRPPLFQHAHAVMHQLNQECGEIVNLSVPDDRDNMVFVMRVAPARHIPVYLPAGTRIPCVASASGRALWAHLPPAELDKKLRSVARIKHTPRTTTDVAALRELIDEARRDHYAYADEEFYPGDLNVAATILDDHGDPVAAVNISVPKPQWSLERAKAELGPLVIRAARAIGKHV</sequence>
<feature type="domain" description="IclR-ED" evidence="5">
    <location>
        <begin position="71"/>
        <end position="254"/>
    </location>
</feature>
<proteinExistence type="predicted"/>
<keyword evidence="2" id="KW-0238">DNA-binding</keyword>
<dbReference type="Gene3D" id="3.30.450.40">
    <property type="match status" value="1"/>
</dbReference>
<dbReference type="SUPFAM" id="SSF46785">
    <property type="entry name" value="Winged helix' DNA-binding domain"/>
    <property type="match status" value="1"/>
</dbReference>
<dbReference type="RefSeq" id="WP_066668336.1">
    <property type="nucleotide sequence ID" value="NZ_CP016171.1"/>
</dbReference>
<keyword evidence="3" id="KW-0804">Transcription</keyword>
<dbReference type="GO" id="GO:0003677">
    <property type="term" value="F:DNA binding"/>
    <property type="evidence" value="ECO:0007669"/>
    <property type="project" value="UniProtKB-KW"/>
</dbReference>
<accession>A0A193FU31</accession>
<dbReference type="PROSITE" id="PS51078">
    <property type="entry name" value="ICLR_ED"/>
    <property type="match status" value="1"/>
</dbReference>
<evidence type="ECO:0000256" key="2">
    <source>
        <dbReference type="ARBA" id="ARBA00023125"/>
    </source>
</evidence>
<dbReference type="GO" id="GO:0003700">
    <property type="term" value="F:DNA-binding transcription factor activity"/>
    <property type="evidence" value="ECO:0007669"/>
    <property type="project" value="TreeGrafter"/>
</dbReference>
<dbReference type="STRING" id="463025.BAU08_04525"/>
<evidence type="ECO:0000256" key="3">
    <source>
        <dbReference type="ARBA" id="ARBA00023163"/>
    </source>
</evidence>
<dbReference type="InterPro" id="IPR005471">
    <property type="entry name" value="Tscrpt_reg_IclR_N"/>
</dbReference>
<gene>
    <name evidence="6" type="ORF">BAU08_04525</name>
</gene>
<dbReference type="InterPro" id="IPR014757">
    <property type="entry name" value="Tscrpt_reg_IclR_C"/>
</dbReference>
<dbReference type="InterPro" id="IPR050707">
    <property type="entry name" value="HTH_MetabolicPath_Reg"/>
</dbReference>
<dbReference type="InterPro" id="IPR036390">
    <property type="entry name" value="WH_DNA-bd_sf"/>
</dbReference>
<dbReference type="InterPro" id="IPR036388">
    <property type="entry name" value="WH-like_DNA-bd_sf"/>
</dbReference>
<dbReference type="Pfam" id="PF01614">
    <property type="entry name" value="IclR_C"/>
    <property type="match status" value="1"/>
</dbReference>
<evidence type="ECO:0000313" key="7">
    <source>
        <dbReference type="Proteomes" id="UP000092213"/>
    </source>
</evidence>
<dbReference type="PANTHER" id="PTHR30136:SF24">
    <property type="entry name" value="HTH-TYPE TRANSCRIPTIONAL REPRESSOR ALLR"/>
    <property type="match status" value="1"/>
</dbReference>
<evidence type="ECO:0000313" key="6">
    <source>
        <dbReference type="EMBL" id="ANN70691.1"/>
    </source>
</evidence>
<dbReference type="PROSITE" id="PS51077">
    <property type="entry name" value="HTH_ICLR"/>
    <property type="match status" value="1"/>
</dbReference>
<dbReference type="GO" id="GO:0045892">
    <property type="term" value="P:negative regulation of DNA-templated transcription"/>
    <property type="evidence" value="ECO:0007669"/>
    <property type="project" value="TreeGrafter"/>
</dbReference>
<dbReference type="Pfam" id="PF09339">
    <property type="entry name" value="HTH_IclR"/>
    <property type="match status" value="1"/>
</dbReference>
<name>A0A193FU31_9BORD</name>
<evidence type="ECO:0000259" key="5">
    <source>
        <dbReference type="PROSITE" id="PS51078"/>
    </source>
</evidence>
<feature type="domain" description="HTH iclR-type" evidence="4">
    <location>
        <begin position="9"/>
        <end position="70"/>
    </location>
</feature>
<dbReference type="AlphaFoldDB" id="A0A193FU31"/>
<reference evidence="6 7" key="1">
    <citation type="submission" date="2016-06" db="EMBL/GenBank/DDBJ databases">
        <title>Complete genome sequences of Bordetella bronchialis and Bordetella flabilis.</title>
        <authorList>
            <person name="LiPuma J.J."/>
            <person name="Spilker T."/>
        </authorList>
    </citation>
    <scope>NUCLEOTIDE SEQUENCE [LARGE SCALE GENOMIC DNA]</scope>
    <source>
        <strain evidence="6 7">AU17976</strain>
    </source>
</reference>
<dbReference type="SUPFAM" id="SSF55781">
    <property type="entry name" value="GAF domain-like"/>
    <property type="match status" value="1"/>
</dbReference>